<gene>
    <name evidence="10" type="ORF">AB6A68_06830</name>
</gene>
<keyword evidence="3" id="KW-0547">Nucleotide-binding</keyword>
<feature type="transmembrane region" description="Helical" evidence="7">
    <location>
        <begin position="622"/>
        <end position="648"/>
    </location>
</feature>
<dbReference type="CDD" id="cd18543">
    <property type="entry name" value="ABC_6TM_Rv0194_D1_like"/>
    <property type="match status" value="1"/>
</dbReference>
<evidence type="ECO:0000256" key="2">
    <source>
        <dbReference type="ARBA" id="ARBA00022692"/>
    </source>
</evidence>
<dbReference type="Gene3D" id="1.20.1560.10">
    <property type="entry name" value="ABC transporter type 1, transmembrane domain"/>
    <property type="match status" value="2"/>
</dbReference>
<feature type="domain" description="ABC transporter" evidence="8">
    <location>
        <begin position="333"/>
        <end position="567"/>
    </location>
</feature>
<dbReference type="CDD" id="cd18546">
    <property type="entry name" value="ABC_6TM_Rv0194_D2_like"/>
    <property type="match status" value="1"/>
</dbReference>
<evidence type="ECO:0000256" key="5">
    <source>
        <dbReference type="ARBA" id="ARBA00022989"/>
    </source>
</evidence>
<evidence type="ECO:0000256" key="3">
    <source>
        <dbReference type="ARBA" id="ARBA00022741"/>
    </source>
</evidence>
<dbReference type="InterPro" id="IPR027417">
    <property type="entry name" value="P-loop_NTPase"/>
</dbReference>
<reference evidence="10 11" key="1">
    <citation type="submission" date="2024-07" db="EMBL/GenBank/DDBJ databases">
        <title>Draft Genome Sequence of Ferrimicrobium acidiphilum Strain YE2023, Isolated from a Pulp of Bioleach Reactor.</title>
        <authorList>
            <person name="Elkina Y.A."/>
            <person name="Bulaeva A.G."/>
            <person name="Beletsky A.V."/>
            <person name="Mardanov A.V."/>
        </authorList>
    </citation>
    <scope>NUCLEOTIDE SEQUENCE [LARGE SCALE GENOMIC DNA]</scope>
    <source>
        <strain evidence="10 11">YE2023</strain>
    </source>
</reference>
<dbReference type="Pfam" id="PF00664">
    <property type="entry name" value="ABC_membrane"/>
    <property type="match status" value="2"/>
</dbReference>
<dbReference type="EMBL" id="JBFSHR010000019">
    <property type="protein sequence ID" value="MEX6429553.1"/>
    <property type="molecule type" value="Genomic_DNA"/>
</dbReference>
<evidence type="ECO:0000256" key="4">
    <source>
        <dbReference type="ARBA" id="ARBA00022840"/>
    </source>
</evidence>
<sequence length="1181" mass="128118">MGQGWVSRLAGVVLTQRRELMIALGTSILGTVATLLVPIFEQAFVDSLGGHRPENGWLYGLIVLAAVSFGLAFLRRYFGGRLALGVQHHLRTRIFNHLQRLDFASHDSLQTGQLVSEANADVSLIQGLLAFLPRLFGNALLAVLSIVVMAVVYWPLALLVALSLVVIAIASVRLRKQIFPVSLIAQQEKGSVNEVVEETVRGIAVVKGSALEDVQLDRLHRRATRLYRARVATIWRQAKLQAFLQLVPLLTEAMVIAIGGYAAIDGHLAIGAFLLFTTYIVELILPVRQLSVLVSVSEQARAGVERIFGLLDINPAIVEPQNPYVPESVQGTVEFHDVHFAYRPGVPVLDGLSLTVIQGETLAVVGSSGSGKSSLALLVPRFYEPQEGTIAIDGVPVDRWDLASLRQSIGIVFEESFLFSDTVRANIALGRSDMSDAEIERAARAARADEFIRELPNGYETVVGERGVRLSGGQRQRIALARALLGSPPILILDDATSSVDPATEAEILAAIGAVGVGRTMILIAHRRSTVRLADRIVLMDRGRILAIGTHEQLLASEPAYVTLMAGGDDHIVETPTIALIEGEKTSPLDQGEAVAIPKLIDRSVALDWVDERFRFGNLFRLIRVGVVVGALLVALDAVLSLASPFVLRSGIDAGVLHHARSLVLDAAFALGAVSLVDLLVVILEQVIAGLAAEKFLLLLRSRIFQKLLRLDMDYYEAEMSGRIMTRMISDVDAFSNLVQNGLITALVSVASFGLVLAVVIAIAPTIALVLVASLPLTVVASVIFQKYSNRAYTLARERIAAVNANFQEQVSGVRASRAKNRDREAVGRFDSLSSGYRDARMNAQKAVSIYFPFLLMLADVTTALTLFYGGAQVLSHTLQVGTLLAATLYVNQFFSPIQQLSQTFDQFQQARVAARQIRRLMAREGSIKLPEHPIAVPDMRGAVAFRSVTFQYPHASQASLVSVSFDVPAGSRVAFVGETGAGKSTIAKLLVRFYDPSSGLITVDGVPLQDIDLASYRSQVAYLPQEPFLFTGTIGDNVSFVRANATRSEIDRACRMVGLGSFLDRHDEGIDYQIGDRGVRLSAGQKQSVVLARLVIQDPRIVILDEVSSSLDLVAETQMQTALDAVLENRTTFVIAHRLSTLLRADQIYVLSQGAIVEQGTHDDLIGQGGRYASLWELSA</sequence>
<organism evidence="10 11">
    <name type="scientific">Ferrimicrobium acidiphilum</name>
    <dbReference type="NCBI Taxonomy" id="121039"/>
    <lineage>
        <taxon>Bacteria</taxon>
        <taxon>Bacillati</taxon>
        <taxon>Actinomycetota</taxon>
        <taxon>Acidimicrobiia</taxon>
        <taxon>Acidimicrobiales</taxon>
        <taxon>Acidimicrobiaceae</taxon>
        <taxon>Ferrimicrobium</taxon>
    </lineage>
</organism>
<feature type="transmembrane region" description="Helical" evidence="7">
    <location>
        <begin position="268"/>
        <end position="285"/>
    </location>
</feature>
<feature type="transmembrane region" description="Helical" evidence="7">
    <location>
        <begin position="767"/>
        <end position="785"/>
    </location>
</feature>
<dbReference type="PANTHER" id="PTHR43394:SF1">
    <property type="entry name" value="ATP-BINDING CASSETTE SUB-FAMILY B MEMBER 10, MITOCHONDRIAL"/>
    <property type="match status" value="1"/>
</dbReference>
<feature type="transmembrane region" description="Helical" evidence="7">
    <location>
        <begin position="738"/>
        <end position="761"/>
    </location>
</feature>
<dbReference type="PROSITE" id="PS50893">
    <property type="entry name" value="ABC_TRANSPORTER_2"/>
    <property type="match status" value="2"/>
</dbReference>
<dbReference type="InterPro" id="IPR003439">
    <property type="entry name" value="ABC_transporter-like_ATP-bd"/>
</dbReference>
<evidence type="ECO:0000256" key="6">
    <source>
        <dbReference type="ARBA" id="ARBA00023136"/>
    </source>
</evidence>
<dbReference type="InterPro" id="IPR039421">
    <property type="entry name" value="Type_1_exporter"/>
</dbReference>
<feature type="transmembrane region" description="Helical" evidence="7">
    <location>
        <begin position="131"/>
        <end position="150"/>
    </location>
</feature>
<feature type="transmembrane region" description="Helical" evidence="7">
    <location>
        <begin position="848"/>
        <end position="870"/>
    </location>
</feature>
<dbReference type="Pfam" id="PF00005">
    <property type="entry name" value="ABC_tran"/>
    <property type="match status" value="2"/>
</dbReference>
<dbReference type="Gene3D" id="3.40.50.300">
    <property type="entry name" value="P-loop containing nucleotide triphosphate hydrolases"/>
    <property type="match status" value="2"/>
</dbReference>
<protein>
    <submittedName>
        <fullName evidence="10">ABC transporter ATP-binding protein</fullName>
    </submittedName>
</protein>
<name>A0ABV3Y4U2_9ACTN</name>
<feature type="transmembrane region" description="Helical" evidence="7">
    <location>
        <begin position="156"/>
        <end position="174"/>
    </location>
</feature>
<dbReference type="GO" id="GO:0005524">
    <property type="term" value="F:ATP binding"/>
    <property type="evidence" value="ECO:0007669"/>
    <property type="project" value="UniProtKB-KW"/>
</dbReference>
<feature type="transmembrane region" description="Helical" evidence="7">
    <location>
        <begin position="242"/>
        <end position="262"/>
    </location>
</feature>
<dbReference type="SUPFAM" id="SSF90123">
    <property type="entry name" value="ABC transporter transmembrane region"/>
    <property type="match status" value="2"/>
</dbReference>
<dbReference type="InterPro" id="IPR003593">
    <property type="entry name" value="AAA+_ATPase"/>
</dbReference>
<comment type="caution">
    <text evidence="10">The sequence shown here is derived from an EMBL/GenBank/DDBJ whole genome shotgun (WGS) entry which is preliminary data.</text>
</comment>
<dbReference type="PROSITE" id="PS50929">
    <property type="entry name" value="ABC_TM1F"/>
    <property type="match status" value="2"/>
</dbReference>
<evidence type="ECO:0000256" key="1">
    <source>
        <dbReference type="ARBA" id="ARBA00004651"/>
    </source>
</evidence>
<keyword evidence="2 7" id="KW-0812">Transmembrane</keyword>
<evidence type="ECO:0000313" key="10">
    <source>
        <dbReference type="EMBL" id="MEX6429553.1"/>
    </source>
</evidence>
<dbReference type="InterPro" id="IPR036640">
    <property type="entry name" value="ABC1_TM_sf"/>
</dbReference>
<feature type="domain" description="ABC transmembrane type-1" evidence="9">
    <location>
        <begin position="22"/>
        <end position="299"/>
    </location>
</feature>
<keyword evidence="6 7" id="KW-0472">Membrane</keyword>
<dbReference type="PROSITE" id="PS00211">
    <property type="entry name" value="ABC_TRANSPORTER_1"/>
    <property type="match status" value="1"/>
</dbReference>
<proteinExistence type="predicted"/>
<dbReference type="SUPFAM" id="SSF52540">
    <property type="entry name" value="P-loop containing nucleoside triphosphate hydrolases"/>
    <property type="match status" value="2"/>
</dbReference>
<evidence type="ECO:0000256" key="7">
    <source>
        <dbReference type="SAM" id="Phobius"/>
    </source>
</evidence>
<keyword evidence="4 10" id="KW-0067">ATP-binding</keyword>
<dbReference type="InterPro" id="IPR011527">
    <property type="entry name" value="ABC1_TM_dom"/>
</dbReference>
<dbReference type="InterPro" id="IPR017871">
    <property type="entry name" value="ABC_transporter-like_CS"/>
</dbReference>
<feature type="transmembrane region" description="Helical" evidence="7">
    <location>
        <begin position="56"/>
        <end position="74"/>
    </location>
</feature>
<evidence type="ECO:0000259" key="8">
    <source>
        <dbReference type="PROSITE" id="PS50893"/>
    </source>
</evidence>
<keyword evidence="5 7" id="KW-1133">Transmembrane helix</keyword>
<evidence type="ECO:0000259" key="9">
    <source>
        <dbReference type="PROSITE" id="PS50929"/>
    </source>
</evidence>
<feature type="domain" description="ABC transporter" evidence="8">
    <location>
        <begin position="944"/>
        <end position="1179"/>
    </location>
</feature>
<dbReference type="PANTHER" id="PTHR43394">
    <property type="entry name" value="ATP-DEPENDENT PERMEASE MDL1, MITOCHONDRIAL"/>
    <property type="match status" value="1"/>
</dbReference>
<dbReference type="Proteomes" id="UP001560267">
    <property type="component" value="Unassembled WGS sequence"/>
</dbReference>
<feature type="transmembrane region" description="Helical" evidence="7">
    <location>
        <begin position="20"/>
        <end position="40"/>
    </location>
</feature>
<comment type="subcellular location">
    <subcellularLocation>
        <location evidence="1">Cell membrane</location>
        <topology evidence="1">Multi-pass membrane protein</topology>
    </subcellularLocation>
</comment>
<evidence type="ECO:0000313" key="11">
    <source>
        <dbReference type="Proteomes" id="UP001560267"/>
    </source>
</evidence>
<dbReference type="SMART" id="SM00382">
    <property type="entry name" value="AAA"/>
    <property type="match status" value="2"/>
</dbReference>
<accession>A0ABV3Y4U2</accession>
<keyword evidence="11" id="KW-1185">Reference proteome</keyword>
<feature type="domain" description="ABC transmembrane type-1" evidence="9">
    <location>
        <begin position="628"/>
        <end position="910"/>
    </location>
</feature>
<feature type="transmembrane region" description="Helical" evidence="7">
    <location>
        <begin position="668"/>
        <end position="693"/>
    </location>
</feature>